<protein>
    <recommendedName>
        <fullName evidence="5 17">NADH-ubiquinone oxidoreductase chain 4</fullName>
        <ecNumber evidence="4 17">7.1.1.2</ecNumber>
    </recommendedName>
</protein>
<evidence type="ECO:0000256" key="12">
    <source>
        <dbReference type="ARBA" id="ARBA00023027"/>
    </source>
</evidence>
<geneLocation type="mitochondrion" evidence="20"/>
<evidence type="ECO:0000256" key="3">
    <source>
        <dbReference type="ARBA" id="ARBA00009025"/>
    </source>
</evidence>
<feature type="transmembrane region" description="Helical" evidence="17">
    <location>
        <begin position="268"/>
        <end position="291"/>
    </location>
</feature>
<keyword evidence="13 17" id="KW-0830">Ubiquinone</keyword>
<evidence type="ECO:0000256" key="14">
    <source>
        <dbReference type="ARBA" id="ARBA00023128"/>
    </source>
</evidence>
<feature type="transmembrane region" description="Helical" evidence="17">
    <location>
        <begin position="83"/>
        <end position="99"/>
    </location>
</feature>
<keyword evidence="8 17" id="KW-0812">Transmembrane</keyword>
<feature type="transmembrane region" description="Helical" evidence="17">
    <location>
        <begin position="211"/>
        <end position="231"/>
    </location>
</feature>
<dbReference type="EMBL" id="HE860513">
    <property type="protein sequence ID" value="CCI69493.1"/>
    <property type="molecule type" value="Genomic_DNA"/>
</dbReference>
<dbReference type="GO" id="GO:0015990">
    <property type="term" value="P:electron transport coupled proton transport"/>
    <property type="evidence" value="ECO:0007669"/>
    <property type="project" value="TreeGrafter"/>
</dbReference>
<dbReference type="AlphaFoldDB" id="K7ZWU2"/>
<feature type="transmembrane region" description="Helical" evidence="17">
    <location>
        <begin position="176"/>
        <end position="199"/>
    </location>
</feature>
<feature type="transmembrane region" description="Helical" evidence="17">
    <location>
        <begin position="134"/>
        <end position="156"/>
    </location>
</feature>
<evidence type="ECO:0000256" key="1">
    <source>
        <dbReference type="ARBA" id="ARBA00003257"/>
    </source>
</evidence>
<dbReference type="InterPro" id="IPR001750">
    <property type="entry name" value="ND/Mrp_TM"/>
</dbReference>
<keyword evidence="7 17" id="KW-0679">Respiratory chain</keyword>
<keyword evidence="11 17" id="KW-1133">Transmembrane helix</keyword>
<dbReference type="PANTHER" id="PTHR43507">
    <property type="entry name" value="NADH-UBIQUINONE OXIDOREDUCTASE CHAIN 4"/>
    <property type="match status" value="1"/>
</dbReference>
<dbReference type="GO" id="GO:0048039">
    <property type="term" value="F:ubiquinone binding"/>
    <property type="evidence" value="ECO:0007669"/>
    <property type="project" value="TreeGrafter"/>
</dbReference>
<evidence type="ECO:0000256" key="13">
    <source>
        <dbReference type="ARBA" id="ARBA00023075"/>
    </source>
</evidence>
<feature type="transmembrane region" description="Helical" evidence="17">
    <location>
        <begin position="339"/>
        <end position="357"/>
    </location>
</feature>
<feature type="transmembrane region" description="Helical" evidence="17">
    <location>
        <begin position="52"/>
        <end position="71"/>
    </location>
</feature>
<dbReference type="GO" id="GO:0031966">
    <property type="term" value="C:mitochondrial membrane"/>
    <property type="evidence" value="ECO:0007669"/>
    <property type="project" value="UniProtKB-SubCell"/>
</dbReference>
<dbReference type="Pfam" id="PF01059">
    <property type="entry name" value="Oxidored_q5_N"/>
    <property type="match status" value="1"/>
</dbReference>
<dbReference type="PRINTS" id="PR01437">
    <property type="entry name" value="NUOXDRDTASE4"/>
</dbReference>
<comment type="function">
    <text evidence="17">Core subunit of the mitochondrial membrane respiratory chain NADH dehydrogenase (Complex I) which catalyzes electron transfer from NADH through the respiratory chain, using ubiquinone as an electron acceptor. Essential for the catalytic activity and assembly of complex I.</text>
</comment>
<evidence type="ECO:0000256" key="15">
    <source>
        <dbReference type="ARBA" id="ARBA00023136"/>
    </source>
</evidence>
<comment type="catalytic activity">
    <reaction evidence="16 17">
        <text>a ubiquinone + NADH + 5 H(+)(in) = a ubiquinol + NAD(+) + 4 H(+)(out)</text>
        <dbReference type="Rhea" id="RHEA:29091"/>
        <dbReference type="Rhea" id="RHEA-COMP:9565"/>
        <dbReference type="Rhea" id="RHEA-COMP:9566"/>
        <dbReference type="ChEBI" id="CHEBI:15378"/>
        <dbReference type="ChEBI" id="CHEBI:16389"/>
        <dbReference type="ChEBI" id="CHEBI:17976"/>
        <dbReference type="ChEBI" id="CHEBI:57540"/>
        <dbReference type="ChEBI" id="CHEBI:57945"/>
        <dbReference type="EC" id="7.1.1.2"/>
    </reaction>
</comment>
<keyword evidence="14 17" id="KW-0496">Mitochondrion</keyword>
<comment type="function">
    <text evidence="1">Core subunit of the mitochondrial membrane respiratory chain NADH dehydrogenase (Complex I) that is believed to belong to the minimal assembly required for catalysis. Complex I functions in the transfer of electrons from NADH to the respiratory chain. The immediate electron acceptor for the enzyme is believed to be ubiquinone.</text>
</comment>
<evidence type="ECO:0000256" key="5">
    <source>
        <dbReference type="ARBA" id="ARBA00021006"/>
    </source>
</evidence>
<evidence type="ECO:0000256" key="8">
    <source>
        <dbReference type="ARBA" id="ARBA00022692"/>
    </source>
</evidence>
<dbReference type="GO" id="GO:0042773">
    <property type="term" value="P:ATP synthesis coupled electron transport"/>
    <property type="evidence" value="ECO:0007669"/>
    <property type="project" value="InterPro"/>
</dbReference>
<feature type="transmembrane region" description="Helical" evidence="17">
    <location>
        <begin position="105"/>
        <end position="127"/>
    </location>
</feature>
<reference evidence="20" key="2">
    <citation type="submission" date="2012-06" db="EMBL/GenBank/DDBJ databases">
        <authorList>
            <person name="Fan L."/>
        </authorList>
    </citation>
    <scope>NUCLEOTIDE SEQUENCE</scope>
</reference>
<feature type="transmembrane region" description="Helical" evidence="17">
    <location>
        <begin position="297"/>
        <end position="318"/>
    </location>
</feature>
<organism evidence="20">
    <name type="scientific">Metacrangonyx sp. 1 MDMBR-2012</name>
    <dbReference type="NCBI Taxonomy" id="1200660"/>
    <lineage>
        <taxon>Eukaryota</taxon>
        <taxon>Metazoa</taxon>
        <taxon>Ecdysozoa</taxon>
        <taxon>Arthropoda</taxon>
        <taxon>Crustacea</taxon>
        <taxon>Multicrustacea</taxon>
        <taxon>Malacostraca</taxon>
        <taxon>Eumalacostraca</taxon>
        <taxon>Peracarida</taxon>
        <taxon>Amphipoda</taxon>
        <taxon>Senticaudata</taxon>
        <taxon>Hadziida</taxon>
        <taxon>Hadzioidea</taxon>
        <taxon>Metacrangonyctidae</taxon>
        <taxon>Metacrangonyx</taxon>
    </lineage>
</organism>
<name>K7ZWU2_9CRUS</name>
<reference evidence="20" key="1">
    <citation type="journal article" date="2012" name="Curr. Biol.">
        <title>Mitogenomic phylogenetic analysis supports continental-scale vicariance in subterranean thalassoid crustaceans.</title>
        <authorList>
            <person name="Bauza-Ribot M.M."/>
            <person name="Juan C."/>
            <person name="Nardi F."/>
            <person name="Oromi P."/>
            <person name="Pons J."/>
            <person name="Jaume D."/>
        </authorList>
    </citation>
    <scope>NUCLEOTIDE SEQUENCE</scope>
</reference>
<evidence type="ECO:0000259" key="19">
    <source>
        <dbReference type="Pfam" id="PF01059"/>
    </source>
</evidence>
<comment type="similarity">
    <text evidence="3 17">Belongs to the complex I subunit 4 family.</text>
</comment>
<evidence type="ECO:0000256" key="6">
    <source>
        <dbReference type="ARBA" id="ARBA00022448"/>
    </source>
</evidence>
<dbReference type="GO" id="GO:0003954">
    <property type="term" value="F:NADH dehydrogenase activity"/>
    <property type="evidence" value="ECO:0007669"/>
    <property type="project" value="TreeGrafter"/>
</dbReference>
<dbReference type="PANTHER" id="PTHR43507:SF20">
    <property type="entry name" value="NADH-UBIQUINONE OXIDOREDUCTASE CHAIN 4"/>
    <property type="match status" value="1"/>
</dbReference>
<feature type="transmembrane region" description="Helical" evidence="17">
    <location>
        <begin position="377"/>
        <end position="395"/>
    </location>
</feature>
<accession>K7ZWU2</accession>
<dbReference type="EC" id="7.1.1.2" evidence="4 17"/>
<dbReference type="Pfam" id="PF00361">
    <property type="entry name" value="Proton_antipo_M"/>
    <property type="match status" value="1"/>
</dbReference>
<evidence type="ECO:0000256" key="9">
    <source>
        <dbReference type="ARBA" id="ARBA00022967"/>
    </source>
</evidence>
<evidence type="ECO:0000256" key="4">
    <source>
        <dbReference type="ARBA" id="ARBA00012944"/>
    </source>
</evidence>
<keyword evidence="10 17" id="KW-0249">Electron transport</keyword>
<dbReference type="InterPro" id="IPR000260">
    <property type="entry name" value="NADH4_N"/>
</dbReference>
<evidence type="ECO:0000313" key="20">
    <source>
        <dbReference type="EMBL" id="CCI69493.1"/>
    </source>
</evidence>
<evidence type="ECO:0000256" key="16">
    <source>
        <dbReference type="ARBA" id="ARBA00049551"/>
    </source>
</evidence>
<feature type="transmembrane region" description="Helical" evidence="17">
    <location>
        <begin position="243"/>
        <end position="261"/>
    </location>
</feature>
<dbReference type="GO" id="GO:0008137">
    <property type="term" value="F:NADH dehydrogenase (ubiquinone) activity"/>
    <property type="evidence" value="ECO:0007669"/>
    <property type="project" value="UniProtKB-UniRule"/>
</dbReference>
<proteinExistence type="inferred from homology"/>
<evidence type="ECO:0000256" key="10">
    <source>
        <dbReference type="ARBA" id="ARBA00022982"/>
    </source>
</evidence>
<keyword evidence="12 17" id="KW-0520">NAD</keyword>
<feature type="transmembrane region" description="Helical" evidence="17">
    <location>
        <begin position="416"/>
        <end position="439"/>
    </location>
</feature>
<evidence type="ECO:0000259" key="18">
    <source>
        <dbReference type="Pfam" id="PF00361"/>
    </source>
</evidence>
<keyword evidence="6 17" id="KW-0813">Transport</keyword>
<dbReference type="InterPro" id="IPR003918">
    <property type="entry name" value="NADH_UbQ_OxRdtase"/>
</dbReference>
<keyword evidence="15 17" id="KW-0472">Membrane</keyword>
<feature type="transmembrane region" description="Helical" evidence="17">
    <location>
        <begin position="21"/>
        <end position="40"/>
    </location>
</feature>
<evidence type="ECO:0000256" key="7">
    <source>
        <dbReference type="ARBA" id="ARBA00022660"/>
    </source>
</evidence>
<sequence length="444" mass="50802">MLMWLGFLLSSMILCYKTIEMLLALIFMALSLILLNWDFIKTSISCMFNIDFFSYNLIMLSIWVIIMAVMVSLSELTWKSKNWFNLINLFLLVFLYLSFTFKDYLLFYIFFEASLIPILLIIIGWGYQPERLTAGVYMLFYTLFASLPLLGLIFYYSSVSGGSSMNMYIKLMNYNLWLEVITVGAFLVKFPMYMLHIWLPKAHVEAPVSGSMILAGILLKLGGYGIIRFLPMSVKFHDFQIKYIIVSIALMGGALVGLLCMRQMDMKLLVAYSSVCHMASCISVLLVLGELGVKGCLYMMVAHGLCSSGLFYLVDIIYKRTGTRSLYMNKGLLNILPNLSFWWFMLLVANLAGPPTLNLFSEICMLISLISWSKINMLILMIITFFTGAYSIYLYSLSQHNNYLFSKNMLGGCSYLNYYVLFSHLMPLNIMILSINSFLCFDSL</sequence>
<feature type="domain" description="NADH:ubiquinone oxidoreductase chain 4 N-terminal" evidence="19">
    <location>
        <begin position="2"/>
        <end position="97"/>
    </location>
</feature>
<feature type="domain" description="NADH:quinone oxidoreductase/Mrp antiporter transmembrane" evidence="18">
    <location>
        <begin position="103"/>
        <end position="387"/>
    </location>
</feature>
<evidence type="ECO:0000256" key="11">
    <source>
        <dbReference type="ARBA" id="ARBA00022989"/>
    </source>
</evidence>
<evidence type="ECO:0000256" key="17">
    <source>
        <dbReference type="RuleBase" id="RU003297"/>
    </source>
</evidence>
<comment type="subcellular location">
    <subcellularLocation>
        <location evidence="2 17">Mitochondrion membrane</location>
        <topology evidence="2 17">Multi-pass membrane protein</topology>
    </subcellularLocation>
</comment>
<keyword evidence="9" id="KW-1278">Translocase</keyword>
<evidence type="ECO:0000256" key="2">
    <source>
        <dbReference type="ARBA" id="ARBA00004225"/>
    </source>
</evidence>
<gene>
    <name evidence="20" type="primary">nad4</name>
</gene>